<protein>
    <recommendedName>
        <fullName evidence="4">Tail terminator</fullName>
    </recommendedName>
</protein>
<evidence type="ECO:0008006" key="4">
    <source>
        <dbReference type="Google" id="ProtNLM"/>
    </source>
</evidence>
<keyword evidence="3" id="KW-1185">Reference proteome</keyword>
<evidence type="ECO:0000313" key="2">
    <source>
        <dbReference type="EMBL" id="UOQ53471.1"/>
    </source>
</evidence>
<dbReference type="EMBL" id="CP095049">
    <property type="protein sequence ID" value="UOQ53471.1"/>
    <property type="molecule type" value="Genomic_DNA"/>
</dbReference>
<sequence length="140" mass="15263">MKNEWDMLATVQRELAVGQSVVEFTYVTRGLVEPNGSPGRVRDESGLEYEVGPDFLTGVVPALRAARISFALDNWTRMLSFGPGLGPTPDSYMVGEKRIPVWNLTPEGPAQLVKLVITSSRTADYPERPSGDKPTAPGET</sequence>
<name>A0ABY4FGA8_9BACT</name>
<gene>
    <name evidence="2" type="ORF">MUN80_01620</name>
</gene>
<evidence type="ECO:0000313" key="3">
    <source>
        <dbReference type="Proteomes" id="UP000831785"/>
    </source>
</evidence>
<organism evidence="2 3">
    <name type="scientific">Hymenobacter cellulosivorans</name>
    <dbReference type="NCBI Taxonomy" id="2932249"/>
    <lineage>
        <taxon>Bacteria</taxon>
        <taxon>Pseudomonadati</taxon>
        <taxon>Bacteroidota</taxon>
        <taxon>Cytophagia</taxon>
        <taxon>Cytophagales</taxon>
        <taxon>Hymenobacteraceae</taxon>
        <taxon>Hymenobacter</taxon>
    </lineage>
</organism>
<proteinExistence type="predicted"/>
<reference evidence="2 3" key="1">
    <citation type="submission" date="2022-04" db="EMBL/GenBank/DDBJ databases">
        <title>Hymenobacter sp. isolated from the air.</title>
        <authorList>
            <person name="Won M."/>
            <person name="Lee C.-M."/>
            <person name="Woen H.-Y."/>
            <person name="Kwon S.-W."/>
        </authorList>
    </citation>
    <scope>NUCLEOTIDE SEQUENCE [LARGE SCALE GENOMIC DNA]</scope>
    <source>
        <strain evidence="3">5116 S-27</strain>
    </source>
</reference>
<accession>A0ABY4FGA8</accession>
<dbReference type="RefSeq" id="WP_244718743.1">
    <property type="nucleotide sequence ID" value="NZ_CP095049.1"/>
</dbReference>
<dbReference type="Proteomes" id="UP000831785">
    <property type="component" value="Chromosome"/>
</dbReference>
<feature type="region of interest" description="Disordered" evidence="1">
    <location>
        <begin position="121"/>
        <end position="140"/>
    </location>
</feature>
<evidence type="ECO:0000256" key="1">
    <source>
        <dbReference type="SAM" id="MobiDB-lite"/>
    </source>
</evidence>